<dbReference type="EMBL" id="SZYD01000007">
    <property type="protein sequence ID" value="KAD5803195.1"/>
    <property type="molecule type" value="Genomic_DNA"/>
</dbReference>
<name>A0A5N6P4U2_9ASTR</name>
<dbReference type="OrthoDB" id="420076at2759"/>
<evidence type="ECO:0000313" key="1">
    <source>
        <dbReference type="EMBL" id="KAD5803195.1"/>
    </source>
</evidence>
<organism evidence="1 2">
    <name type="scientific">Mikania micrantha</name>
    <name type="common">bitter vine</name>
    <dbReference type="NCBI Taxonomy" id="192012"/>
    <lineage>
        <taxon>Eukaryota</taxon>
        <taxon>Viridiplantae</taxon>
        <taxon>Streptophyta</taxon>
        <taxon>Embryophyta</taxon>
        <taxon>Tracheophyta</taxon>
        <taxon>Spermatophyta</taxon>
        <taxon>Magnoliopsida</taxon>
        <taxon>eudicotyledons</taxon>
        <taxon>Gunneridae</taxon>
        <taxon>Pentapetalae</taxon>
        <taxon>asterids</taxon>
        <taxon>campanulids</taxon>
        <taxon>Asterales</taxon>
        <taxon>Asteraceae</taxon>
        <taxon>Asteroideae</taxon>
        <taxon>Heliantheae alliance</taxon>
        <taxon>Eupatorieae</taxon>
        <taxon>Mikania</taxon>
    </lineage>
</organism>
<gene>
    <name evidence="1" type="ORF">E3N88_14555</name>
</gene>
<proteinExistence type="predicted"/>
<evidence type="ECO:0000313" key="2">
    <source>
        <dbReference type="Proteomes" id="UP000326396"/>
    </source>
</evidence>
<accession>A0A5N6P4U2</accession>
<comment type="caution">
    <text evidence="1">The sequence shown here is derived from an EMBL/GenBank/DDBJ whole genome shotgun (WGS) entry which is preliminary data.</text>
</comment>
<sequence>MESEFDPILSGAHFFAARFFSFRQGFRVSDYVSSPADLVIVYARSRNGDFLNAIEVQVAGGEDRVQAVCSEENGWLFCAIYDGFNETIRVNLNSLDIELDYFINDGNTTRVLDSLQRALNQAENDFLYMVEQEMPDIVSVGSCWTHSREGFVYNEFSEHPDDPKTICAWKSERQIEGYSGFWSCLFEKGCMPGGDT</sequence>
<protein>
    <submittedName>
        <fullName evidence="1">Uncharacterized protein</fullName>
    </submittedName>
</protein>
<dbReference type="Proteomes" id="UP000326396">
    <property type="component" value="Linkage Group LG15"/>
</dbReference>
<dbReference type="AlphaFoldDB" id="A0A5N6P4U2"/>
<reference evidence="1 2" key="1">
    <citation type="submission" date="2019-05" db="EMBL/GenBank/DDBJ databases">
        <title>Mikania micrantha, genome provides insights into the molecular mechanism of rapid growth.</title>
        <authorList>
            <person name="Liu B."/>
        </authorList>
    </citation>
    <scope>NUCLEOTIDE SEQUENCE [LARGE SCALE GENOMIC DNA]</scope>
    <source>
        <strain evidence="1">NLD-2019</strain>
        <tissue evidence="1">Leaf</tissue>
    </source>
</reference>
<keyword evidence="2" id="KW-1185">Reference proteome</keyword>